<keyword evidence="3" id="KW-1185">Reference proteome</keyword>
<keyword evidence="1" id="KW-0812">Transmembrane</keyword>
<dbReference type="OrthoDB" id="538036at2759"/>
<proteinExistence type="predicted"/>
<dbReference type="EMBL" id="JAEHOC010000016">
    <property type="protein sequence ID" value="KAG2434676.1"/>
    <property type="molecule type" value="Genomic_DNA"/>
</dbReference>
<feature type="transmembrane region" description="Helical" evidence="1">
    <location>
        <begin position="199"/>
        <end position="223"/>
    </location>
</feature>
<dbReference type="AlphaFoldDB" id="A0A835TAM4"/>
<gene>
    <name evidence="2" type="ORF">HXX76_007569</name>
</gene>
<accession>A0A835TAM4</accession>
<feature type="transmembrane region" description="Helical" evidence="1">
    <location>
        <begin position="12"/>
        <end position="31"/>
    </location>
</feature>
<evidence type="ECO:0000256" key="1">
    <source>
        <dbReference type="SAM" id="Phobius"/>
    </source>
</evidence>
<sequence>MIHKLPPWSHLWLACPGVLLVLLTAILPVYYKFKATNAQQESAVTWPIGMPVETRHDADQIIVELDLLAVRPEEREVEWLLELGFGGKYGSETATGIFDIGGGIDLVVELGRFQSLKLTQGDSLGDTSVVMIIDDVSPLFKYPFDKYNIAFNVSAYLVNTTVEPYEMTEVPAGLVLYEGEQGWETATEVGTLYAKDGTFFSMFIVILVWFISLFMFVLALNFCMTDSNEISYDVPALAIGLLFALPFVRDVQPNVPVVGATIDVFGFFWNVALVAGAAIIVLAAVSSRVQRAKMKAYKDLEEAVEAKGKGLEGAL</sequence>
<dbReference type="Proteomes" id="UP000650467">
    <property type="component" value="Unassembled WGS sequence"/>
</dbReference>
<feature type="transmembrane region" description="Helical" evidence="1">
    <location>
        <begin position="267"/>
        <end position="285"/>
    </location>
</feature>
<keyword evidence="1" id="KW-0472">Membrane</keyword>
<comment type="caution">
    <text evidence="2">The sequence shown here is derived from an EMBL/GenBank/DDBJ whole genome shotgun (WGS) entry which is preliminary data.</text>
</comment>
<protein>
    <submittedName>
        <fullName evidence="2">Uncharacterized protein</fullName>
    </submittedName>
</protein>
<dbReference type="PROSITE" id="PS51257">
    <property type="entry name" value="PROKAR_LIPOPROTEIN"/>
    <property type="match status" value="1"/>
</dbReference>
<evidence type="ECO:0000313" key="3">
    <source>
        <dbReference type="Proteomes" id="UP000650467"/>
    </source>
</evidence>
<keyword evidence="1" id="KW-1133">Transmembrane helix</keyword>
<organism evidence="2 3">
    <name type="scientific">Chlamydomonas incerta</name>
    <dbReference type="NCBI Taxonomy" id="51695"/>
    <lineage>
        <taxon>Eukaryota</taxon>
        <taxon>Viridiplantae</taxon>
        <taxon>Chlorophyta</taxon>
        <taxon>core chlorophytes</taxon>
        <taxon>Chlorophyceae</taxon>
        <taxon>CS clade</taxon>
        <taxon>Chlamydomonadales</taxon>
        <taxon>Chlamydomonadaceae</taxon>
        <taxon>Chlamydomonas</taxon>
    </lineage>
</organism>
<reference evidence="2" key="1">
    <citation type="journal article" date="2020" name="bioRxiv">
        <title>Comparative genomics of Chlamydomonas.</title>
        <authorList>
            <person name="Craig R.J."/>
            <person name="Hasan A.R."/>
            <person name="Ness R.W."/>
            <person name="Keightley P.D."/>
        </authorList>
    </citation>
    <scope>NUCLEOTIDE SEQUENCE</scope>
    <source>
        <strain evidence="2">SAG 7.73</strain>
    </source>
</reference>
<evidence type="ECO:0000313" key="2">
    <source>
        <dbReference type="EMBL" id="KAG2434676.1"/>
    </source>
</evidence>
<name>A0A835TAM4_CHLIN</name>